<feature type="non-terminal residue" evidence="2">
    <location>
        <position position="109"/>
    </location>
</feature>
<accession>A0AAV5VIA6</accession>
<dbReference type="AlphaFoldDB" id="A0AAV5VIA6"/>
<keyword evidence="1" id="KW-0472">Membrane</keyword>
<feature type="transmembrane region" description="Helical" evidence="1">
    <location>
        <begin position="86"/>
        <end position="108"/>
    </location>
</feature>
<protein>
    <submittedName>
        <fullName evidence="2">Uncharacterized protein</fullName>
    </submittedName>
</protein>
<sequence>MEGPPSRPLPSYTSIDLEQELADIFATNLNPHIKDPDMSAFYASRMDSSKKGVAKHPSPPIYPLPGETVSLEVYGSRRSLFSSRSATLLFGLIFFAVPLLILFFFLLLS</sequence>
<proteinExistence type="predicted"/>
<keyword evidence="1" id="KW-0812">Transmembrane</keyword>
<keyword evidence="3" id="KW-1185">Reference proteome</keyword>
<name>A0AAV5VIA6_9BILA</name>
<evidence type="ECO:0000256" key="1">
    <source>
        <dbReference type="SAM" id="Phobius"/>
    </source>
</evidence>
<evidence type="ECO:0000313" key="2">
    <source>
        <dbReference type="EMBL" id="GMT19106.1"/>
    </source>
</evidence>
<organism evidence="2 3">
    <name type="scientific">Pristionchus fissidentatus</name>
    <dbReference type="NCBI Taxonomy" id="1538716"/>
    <lineage>
        <taxon>Eukaryota</taxon>
        <taxon>Metazoa</taxon>
        <taxon>Ecdysozoa</taxon>
        <taxon>Nematoda</taxon>
        <taxon>Chromadorea</taxon>
        <taxon>Rhabditida</taxon>
        <taxon>Rhabditina</taxon>
        <taxon>Diplogasteromorpha</taxon>
        <taxon>Diplogasteroidea</taxon>
        <taxon>Neodiplogasteridae</taxon>
        <taxon>Pristionchus</taxon>
    </lineage>
</organism>
<keyword evidence="1" id="KW-1133">Transmembrane helix</keyword>
<gene>
    <name evidence="2" type="ORF">PFISCL1PPCAC_10403</name>
</gene>
<reference evidence="2" key="1">
    <citation type="submission" date="2023-10" db="EMBL/GenBank/DDBJ databases">
        <title>Genome assembly of Pristionchus species.</title>
        <authorList>
            <person name="Yoshida K."/>
            <person name="Sommer R.J."/>
        </authorList>
    </citation>
    <scope>NUCLEOTIDE SEQUENCE</scope>
    <source>
        <strain evidence="2">RS5133</strain>
    </source>
</reference>
<dbReference type="EMBL" id="BTSY01000003">
    <property type="protein sequence ID" value="GMT19106.1"/>
    <property type="molecule type" value="Genomic_DNA"/>
</dbReference>
<evidence type="ECO:0000313" key="3">
    <source>
        <dbReference type="Proteomes" id="UP001432322"/>
    </source>
</evidence>
<comment type="caution">
    <text evidence="2">The sequence shown here is derived from an EMBL/GenBank/DDBJ whole genome shotgun (WGS) entry which is preliminary data.</text>
</comment>
<dbReference type="Proteomes" id="UP001432322">
    <property type="component" value="Unassembled WGS sequence"/>
</dbReference>